<dbReference type="HOGENOM" id="CLU_1570936_0_0_1"/>
<proteinExistence type="inferred from homology"/>
<evidence type="ECO:0000256" key="1">
    <source>
        <dbReference type="ARBA" id="ARBA00007992"/>
    </source>
</evidence>
<evidence type="ECO:0000313" key="5">
    <source>
        <dbReference type="Proteomes" id="UP000007129"/>
    </source>
</evidence>
<evidence type="ECO:0000256" key="2">
    <source>
        <dbReference type="ARBA" id="ARBA00023002"/>
    </source>
</evidence>
<dbReference type="PANTHER" id="PTHR13789">
    <property type="entry name" value="MONOOXYGENASE"/>
    <property type="match status" value="1"/>
</dbReference>
<dbReference type="InParanoid" id="K2RYX9"/>
<protein>
    <recommendedName>
        <fullName evidence="6">Monooxygenase FAD-binding protein</fullName>
    </recommendedName>
</protein>
<evidence type="ECO:0000313" key="4">
    <source>
        <dbReference type="EMBL" id="EKG09630.1"/>
    </source>
</evidence>
<organism evidence="4 5">
    <name type="scientific">Macrophomina phaseolina (strain MS6)</name>
    <name type="common">Charcoal rot fungus</name>
    <dbReference type="NCBI Taxonomy" id="1126212"/>
    <lineage>
        <taxon>Eukaryota</taxon>
        <taxon>Fungi</taxon>
        <taxon>Dikarya</taxon>
        <taxon>Ascomycota</taxon>
        <taxon>Pezizomycotina</taxon>
        <taxon>Dothideomycetes</taxon>
        <taxon>Dothideomycetes incertae sedis</taxon>
        <taxon>Botryosphaeriales</taxon>
        <taxon>Botryosphaeriaceae</taxon>
        <taxon>Macrophomina</taxon>
    </lineage>
</organism>
<keyword evidence="2" id="KW-0560">Oxidoreductase</keyword>
<evidence type="ECO:0008006" key="6">
    <source>
        <dbReference type="Google" id="ProtNLM"/>
    </source>
</evidence>
<dbReference type="InterPro" id="IPR036188">
    <property type="entry name" value="FAD/NAD-bd_sf"/>
</dbReference>
<dbReference type="PANTHER" id="PTHR13789:SF215">
    <property type="entry name" value="FAD-BINDING DOMAIN-CONTAINING PROTEIN-RELATED"/>
    <property type="match status" value="1"/>
</dbReference>
<reference evidence="4 5" key="1">
    <citation type="journal article" date="2012" name="BMC Genomics">
        <title>Tools to kill: Genome of one of the most destructive plant pathogenic fungi Macrophomina phaseolina.</title>
        <authorList>
            <person name="Islam M.S."/>
            <person name="Haque M.S."/>
            <person name="Islam M.M."/>
            <person name="Emdad E.M."/>
            <person name="Halim A."/>
            <person name="Hossen Q.M.M."/>
            <person name="Hossain M.Z."/>
            <person name="Ahmed B."/>
            <person name="Rahim S."/>
            <person name="Rahman M.S."/>
            <person name="Alam M.M."/>
            <person name="Hou S."/>
            <person name="Wan X."/>
            <person name="Saito J.A."/>
            <person name="Alam M."/>
        </authorList>
    </citation>
    <scope>NUCLEOTIDE SEQUENCE [LARGE SCALE GENOMIC DNA]</scope>
    <source>
        <strain evidence="4 5">MS6</strain>
    </source>
</reference>
<keyword evidence="3" id="KW-0503">Monooxygenase</keyword>
<sequence>MAVAAGVTIETGKRVIDYAADGRGVVLDGGAVRGADVVVAADGVHSRATEIVLGEKKAARATGHSAFRFLIPTARINESPEISQILDDSDGCLKVFFDDSGRRLVWYDCRGQVPLFEEQSSLWLTLRAETRFRTLLPPFPIQMWTRPKVGLADGQTDVCFCSPSLRLEQG</sequence>
<accession>K2RYX9</accession>
<dbReference type="EMBL" id="AHHD01000592">
    <property type="protein sequence ID" value="EKG09630.1"/>
    <property type="molecule type" value="Genomic_DNA"/>
</dbReference>
<name>K2RYX9_MACPH</name>
<comment type="similarity">
    <text evidence="1">Belongs to the paxM FAD-dependent monooxygenase family.</text>
</comment>
<dbReference type="AlphaFoldDB" id="K2RYX9"/>
<dbReference type="InterPro" id="IPR050493">
    <property type="entry name" value="FAD-dep_Monooxygenase_BioMet"/>
</dbReference>
<dbReference type="STRING" id="1126212.K2RYX9"/>
<dbReference type="Proteomes" id="UP000007129">
    <property type="component" value="Unassembled WGS sequence"/>
</dbReference>
<dbReference type="Gene3D" id="3.50.50.60">
    <property type="entry name" value="FAD/NAD(P)-binding domain"/>
    <property type="match status" value="1"/>
</dbReference>
<dbReference type="VEuPathDB" id="FungiDB:MPH_13305"/>
<evidence type="ECO:0000256" key="3">
    <source>
        <dbReference type="ARBA" id="ARBA00023033"/>
    </source>
</evidence>
<gene>
    <name evidence="4" type="ORF">MPH_13305</name>
</gene>
<dbReference type="SUPFAM" id="SSF51905">
    <property type="entry name" value="FAD/NAD(P)-binding domain"/>
    <property type="match status" value="1"/>
</dbReference>
<dbReference type="GO" id="GO:0004497">
    <property type="term" value="F:monooxygenase activity"/>
    <property type="evidence" value="ECO:0007669"/>
    <property type="project" value="UniProtKB-KW"/>
</dbReference>
<comment type="caution">
    <text evidence="4">The sequence shown here is derived from an EMBL/GenBank/DDBJ whole genome shotgun (WGS) entry which is preliminary data.</text>
</comment>